<evidence type="ECO:0000313" key="2">
    <source>
        <dbReference type="Proteomes" id="UP000198662"/>
    </source>
</evidence>
<evidence type="ECO:0000313" key="1">
    <source>
        <dbReference type="EMBL" id="SDL22208.1"/>
    </source>
</evidence>
<dbReference type="EMBL" id="FNGF01000004">
    <property type="protein sequence ID" value="SDL22208.1"/>
    <property type="molecule type" value="Genomic_DNA"/>
</dbReference>
<organism evidence="1 2">
    <name type="scientific">Glycomyces sambucus</name>
    <dbReference type="NCBI Taxonomy" id="380244"/>
    <lineage>
        <taxon>Bacteria</taxon>
        <taxon>Bacillati</taxon>
        <taxon>Actinomycetota</taxon>
        <taxon>Actinomycetes</taxon>
        <taxon>Glycomycetales</taxon>
        <taxon>Glycomycetaceae</taxon>
        <taxon>Glycomyces</taxon>
    </lineage>
</organism>
<gene>
    <name evidence="1" type="ORF">SAMN05216298_3126</name>
</gene>
<dbReference type="Proteomes" id="UP000198662">
    <property type="component" value="Unassembled WGS sequence"/>
</dbReference>
<dbReference type="STRING" id="380244.SAMN05216298_3126"/>
<dbReference type="AlphaFoldDB" id="A0A1G9IAC1"/>
<keyword evidence="2" id="KW-1185">Reference proteome</keyword>
<protein>
    <submittedName>
        <fullName evidence="1">Uncharacterized protein</fullName>
    </submittedName>
</protein>
<dbReference type="RefSeq" id="WP_091050739.1">
    <property type="nucleotide sequence ID" value="NZ_FNGF01000004.1"/>
</dbReference>
<sequence>MTTTGDDEADWARRIGYTRGLTSADPGERAIALAGLAAARAGVDAALTRFNEDWFRARDLGRLPQWYDEPETRRLITVHSEARRRAFPDALWGRPRGPLTDWPGLPYALGYLEWEARFPREWTLHAKKWGTKQDLIRDLAGDDHRGPVRARLVRLVIAAVSRAYRCKDREYVRVARAVDGDDLRSGLVMAVDSENPWARVHAGYVLWLLDDPDLPNSRRTWQTWCERSA</sequence>
<accession>A0A1G9IAC1</accession>
<name>A0A1G9IAC1_9ACTN</name>
<proteinExistence type="predicted"/>
<reference evidence="2" key="1">
    <citation type="submission" date="2016-10" db="EMBL/GenBank/DDBJ databases">
        <authorList>
            <person name="Varghese N."/>
            <person name="Submissions S."/>
        </authorList>
    </citation>
    <scope>NUCLEOTIDE SEQUENCE [LARGE SCALE GENOMIC DNA]</scope>
    <source>
        <strain evidence="2">CGMCC 4.3147</strain>
    </source>
</reference>
<dbReference type="OrthoDB" id="3830751at2"/>